<dbReference type="InterPro" id="IPR041698">
    <property type="entry name" value="Methyltransf_25"/>
</dbReference>
<dbReference type="OrthoDB" id="66144at2759"/>
<dbReference type="GO" id="GO:0032259">
    <property type="term" value="P:methylation"/>
    <property type="evidence" value="ECO:0007669"/>
    <property type="project" value="UniProtKB-KW"/>
</dbReference>
<evidence type="ECO:0000256" key="2">
    <source>
        <dbReference type="ARBA" id="ARBA00022679"/>
    </source>
</evidence>
<keyword evidence="1 4" id="KW-0489">Methyltransferase</keyword>
<dbReference type="GO" id="GO:0030798">
    <property type="term" value="F:trans-aconitate 2-methyltransferase activity"/>
    <property type="evidence" value="ECO:0007669"/>
    <property type="project" value="InterPro"/>
</dbReference>
<protein>
    <submittedName>
        <fullName evidence="4">S-adenosyl-L-methionine-dependent methyltransferase</fullName>
    </submittedName>
</protein>
<accession>A0A9P9ILS1</accession>
<reference evidence="4" key="1">
    <citation type="journal article" date="2021" name="Nat. Commun.">
        <title>Genetic determinants of endophytism in the Arabidopsis root mycobiome.</title>
        <authorList>
            <person name="Mesny F."/>
            <person name="Miyauchi S."/>
            <person name="Thiergart T."/>
            <person name="Pickel B."/>
            <person name="Atanasova L."/>
            <person name="Karlsson M."/>
            <person name="Huettel B."/>
            <person name="Barry K.W."/>
            <person name="Haridas S."/>
            <person name="Chen C."/>
            <person name="Bauer D."/>
            <person name="Andreopoulos W."/>
            <person name="Pangilinan J."/>
            <person name="LaButti K."/>
            <person name="Riley R."/>
            <person name="Lipzen A."/>
            <person name="Clum A."/>
            <person name="Drula E."/>
            <person name="Henrissat B."/>
            <person name="Kohler A."/>
            <person name="Grigoriev I.V."/>
            <person name="Martin F.M."/>
            <person name="Hacquard S."/>
        </authorList>
    </citation>
    <scope>NUCLEOTIDE SEQUENCE</scope>
    <source>
        <strain evidence="4">MPI-CAGE-CH-0243</strain>
    </source>
</reference>
<comment type="caution">
    <text evidence="4">The sequence shown here is derived from an EMBL/GenBank/DDBJ whole genome shotgun (WGS) entry which is preliminary data.</text>
</comment>
<keyword evidence="5" id="KW-1185">Reference proteome</keyword>
<dbReference type="Gene3D" id="3.40.50.150">
    <property type="entry name" value="Vaccinia Virus protein VP39"/>
    <property type="match status" value="1"/>
</dbReference>
<evidence type="ECO:0000259" key="3">
    <source>
        <dbReference type="Pfam" id="PF13649"/>
    </source>
</evidence>
<dbReference type="SUPFAM" id="SSF53335">
    <property type="entry name" value="S-adenosyl-L-methionine-dependent methyltransferases"/>
    <property type="match status" value="1"/>
</dbReference>
<sequence>MSSKTPDWSASQYLKFNNERTRPVYDLISQTLPHLSSNPSPKIQDLGCGPGNSTSALLSTFPDASITGLDSSPDMIREARATLPSVTFTIADLSSYTAPPDADLLFSNAVFHWLRSSSRIPTLQTLFRNLKSGAVLAFQVPDNYHEQSHALMRDTASLPGKSWTDSFAGTKIGDLQDATRPDLDPIEKPEAFIEAFTSEATVVNVWRTTYFHVLQDAHAIVEWVRGTGLQPFLHRMEDEKVRGEFLQEYERRIAGAYGALKDGTGRVVLGYPRLFVVAVRK</sequence>
<name>A0A9P9ILS1_9PLEO</name>
<dbReference type="Gene3D" id="1.10.150.290">
    <property type="entry name" value="S-adenosyl-L-methionine-dependent methyltransferases"/>
    <property type="match status" value="1"/>
</dbReference>
<dbReference type="PANTHER" id="PTHR43861:SF1">
    <property type="entry name" value="TRANS-ACONITATE 2-METHYLTRANSFERASE"/>
    <property type="match status" value="1"/>
</dbReference>
<dbReference type="EMBL" id="JAGMWT010000008">
    <property type="protein sequence ID" value="KAH7123815.1"/>
    <property type="molecule type" value="Genomic_DNA"/>
</dbReference>
<evidence type="ECO:0000313" key="5">
    <source>
        <dbReference type="Proteomes" id="UP000700596"/>
    </source>
</evidence>
<organism evidence="4 5">
    <name type="scientific">Dendryphion nanum</name>
    <dbReference type="NCBI Taxonomy" id="256645"/>
    <lineage>
        <taxon>Eukaryota</taxon>
        <taxon>Fungi</taxon>
        <taxon>Dikarya</taxon>
        <taxon>Ascomycota</taxon>
        <taxon>Pezizomycotina</taxon>
        <taxon>Dothideomycetes</taxon>
        <taxon>Pleosporomycetidae</taxon>
        <taxon>Pleosporales</taxon>
        <taxon>Torulaceae</taxon>
        <taxon>Dendryphion</taxon>
    </lineage>
</organism>
<keyword evidence="2" id="KW-0808">Transferase</keyword>
<evidence type="ECO:0000256" key="1">
    <source>
        <dbReference type="ARBA" id="ARBA00022603"/>
    </source>
</evidence>
<evidence type="ECO:0000313" key="4">
    <source>
        <dbReference type="EMBL" id="KAH7123815.1"/>
    </source>
</evidence>
<dbReference type="InterPro" id="IPR023149">
    <property type="entry name" value="Trans_acon_MeTrfase_C"/>
</dbReference>
<gene>
    <name evidence="4" type="ORF">B0J11DRAFT_436501</name>
</gene>
<feature type="domain" description="Methyltransferase" evidence="3">
    <location>
        <begin position="44"/>
        <end position="133"/>
    </location>
</feature>
<dbReference type="PANTHER" id="PTHR43861">
    <property type="entry name" value="TRANS-ACONITATE 2-METHYLTRANSFERASE-RELATED"/>
    <property type="match status" value="1"/>
</dbReference>
<dbReference type="Pfam" id="PF13649">
    <property type="entry name" value="Methyltransf_25"/>
    <property type="match status" value="1"/>
</dbReference>
<proteinExistence type="predicted"/>
<dbReference type="Proteomes" id="UP000700596">
    <property type="component" value="Unassembled WGS sequence"/>
</dbReference>
<dbReference type="AlphaFoldDB" id="A0A9P9ILS1"/>
<dbReference type="CDD" id="cd02440">
    <property type="entry name" value="AdoMet_MTases"/>
    <property type="match status" value="1"/>
</dbReference>
<dbReference type="InterPro" id="IPR029063">
    <property type="entry name" value="SAM-dependent_MTases_sf"/>
</dbReference>